<protein>
    <submittedName>
        <fullName evidence="17">Polysaccharide export outer membrane protein</fullName>
    </submittedName>
</protein>
<evidence type="ECO:0000256" key="4">
    <source>
        <dbReference type="ARBA" id="ARBA00022452"/>
    </source>
</evidence>
<evidence type="ECO:0000256" key="12">
    <source>
        <dbReference type="ARBA" id="ARBA00023139"/>
    </source>
</evidence>
<dbReference type="EMBL" id="JACHHQ010000008">
    <property type="protein sequence ID" value="MBB5201800.1"/>
    <property type="molecule type" value="Genomic_DNA"/>
</dbReference>
<dbReference type="GO" id="GO:0015288">
    <property type="term" value="F:porin activity"/>
    <property type="evidence" value="ECO:0007669"/>
    <property type="project" value="UniProtKB-KW"/>
</dbReference>
<dbReference type="InterPro" id="IPR049712">
    <property type="entry name" value="Poly_export"/>
</dbReference>
<evidence type="ECO:0000256" key="11">
    <source>
        <dbReference type="ARBA" id="ARBA00023136"/>
    </source>
</evidence>
<keyword evidence="18" id="KW-1185">Reference proteome</keyword>
<comment type="similarity">
    <text evidence="2">Belongs to the BexD/CtrA/VexA family.</text>
</comment>
<comment type="caution">
    <text evidence="17">The sequence shown here is derived from an EMBL/GenBank/DDBJ whole genome shotgun (WGS) entry which is preliminary data.</text>
</comment>
<name>A0A840RZG4_9BURK</name>
<dbReference type="GO" id="GO:0009279">
    <property type="term" value="C:cell outer membrane"/>
    <property type="evidence" value="ECO:0007669"/>
    <property type="project" value="UniProtKB-SubCell"/>
</dbReference>
<evidence type="ECO:0000313" key="18">
    <source>
        <dbReference type="Proteomes" id="UP000571084"/>
    </source>
</evidence>
<dbReference type="GO" id="GO:0006811">
    <property type="term" value="P:monoatomic ion transport"/>
    <property type="evidence" value="ECO:0007669"/>
    <property type="project" value="UniProtKB-KW"/>
</dbReference>
<keyword evidence="11" id="KW-0472">Membrane</keyword>
<evidence type="ECO:0000259" key="15">
    <source>
        <dbReference type="Pfam" id="PF02563"/>
    </source>
</evidence>
<evidence type="ECO:0000256" key="10">
    <source>
        <dbReference type="ARBA" id="ARBA00023114"/>
    </source>
</evidence>
<evidence type="ECO:0000256" key="9">
    <source>
        <dbReference type="ARBA" id="ARBA00023065"/>
    </source>
</evidence>
<dbReference type="Gene3D" id="3.10.560.10">
    <property type="entry name" value="Outer membrane lipoprotein wza domain like"/>
    <property type="match status" value="2"/>
</dbReference>
<evidence type="ECO:0000256" key="5">
    <source>
        <dbReference type="ARBA" id="ARBA00022597"/>
    </source>
</evidence>
<dbReference type="Gene3D" id="3.30.1950.10">
    <property type="entry name" value="wza like domain"/>
    <property type="match status" value="1"/>
</dbReference>
<dbReference type="InterPro" id="IPR003715">
    <property type="entry name" value="Poly_export_N"/>
</dbReference>
<keyword evidence="6" id="KW-0812">Transmembrane</keyword>
<keyword evidence="8" id="KW-0625">Polysaccharide transport</keyword>
<keyword evidence="7" id="KW-0732">Signal</keyword>
<keyword evidence="10" id="KW-0626">Porin</keyword>
<proteinExistence type="inferred from homology"/>
<keyword evidence="9" id="KW-0406">Ion transport</keyword>
<evidence type="ECO:0000256" key="1">
    <source>
        <dbReference type="ARBA" id="ARBA00004571"/>
    </source>
</evidence>
<organism evidence="17 18">
    <name type="scientific">Glaciimonas immobilis</name>
    <dbReference type="NCBI Taxonomy" id="728004"/>
    <lineage>
        <taxon>Bacteria</taxon>
        <taxon>Pseudomonadati</taxon>
        <taxon>Pseudomonadota</taxon>
        <taxon>Betaproteobacteria</taxon>
        <taxon>Burkholderiales</taxon>
        <taxon>Oxalobacteraceae</taxon>
        <taxon>Glaciimonas</taxon>
    </lineage>
</organism>
<reference evidence="17 18" key="1">
    <citation type="submission" date="2020-08" db="EMBL/GenBank/DDBJ databases">
        <title>Genomic Encyclopedia of Type Strains, Phase IV (KMG-IV): sequencing the most valuable type-strain genomes for metagenomic binning, comparative biology and taxonomic classification.</title>
        <authorList>
            <person name="Goeker M."/>
        </authorList>
    </citation>
    <scope>NUCLEOTIDE SEQUENCE [LARGE SCALE GENOMIC DNA]</scope>
    <source>
        <strain evidence="17 18">DSM 23240</strain>
    </source>
</reference>
<dbReference type="Proteomes" id="UP000571084">
    <property type="component" value="Unassembled WGS sequence"/>
</dbReference>
<keyword evidence="12" id="KW-0564">Palmitate</keyword>
<feature type="domain" description="SLBB" evidence="16">
    <location>
        <begin position="208"/>
        <end position="286"/>
    </location>
</feature>
<sequence>MLYMQWTASGSLGSTASSIKVNYFMHCLSTTRLKRWAILGLIPLFTACALAPGMRMEKKYISEDAPADSGVRPILKVITPQLLQADKAMREQQAGQDISALMAKPTPYLIGSGDILTIVVWEHPELSTPAMTGAGATISTSSSDATSTGSATPGFVIDQDGLVQFPYVGRLKVGGLTEADARALLTSRLAKYIKKPDLTLRVQAYRSKRIYIDGEVKTPGIQVINDLPMTLVEAVSRAGGFLPTGDQSQINVSRAGITYRVNLPQLIQKGVNPSDILLMDGDLVRVVSVLESKIFVLGEVTKPVTLTLRNGKMTLNEALGDAGGLNQLSAEGRQVYVVRNATDMNPIVYNLDARSPVALALAENFELKPKDVVYVDASSLANWARVISLIVPSAQSLTGAVQATK</sequence>
<feature type="domain" description="SLBB" evidence="16">
    <location>
        <begin position="293"/>
        <end position="375"/>
    </location>
</feature>
<keyword evidence="3" id="KW-0813">Transport</keyword>
<keyword evidence="14" id="KW-0449">Lipoprotein</keyword>
<accession>A0A840RZG4</accession>
<dbReference type="GO" id="GO:0015159">
    <property type="term" value="F:polysaccharide transmembrane transporter activity"/>
    <property type="evidence" value="ECO:0007669"/>
    <property type="project" value="InterPro"/>
</dbReference>
<comment type="subcellular location">
    <subcellularLocation>
        <location evidence="1">Cell outer membrane</location>
        <topology evidence="1">Multi-pass membrane protein</topology>
    </subcellularLocation>
</comment>
<evidence type="ECO:0000256" key="2">
    <source>
        <dbReference type="ARBA" id="ARBA00009450"/>
    </source>
</evidence>
<keyword evidence="4" id="KW-1134">Transmembrane beta strand</keyword>
<dbReference type="GO" id="GO:0046930">
    <property type="term" value="C:pore complex"/>
    <property type="evidence" value="ECO:0007669"/>
    <property type="project" value="UniProtKB-KW"/>
</dbReference>
<keyword evidence="5" id="KW-0762">Sugar transport</keyword>
<evidence type="ECO:0000256" key="7">
    <source>
        <dbReference type="ARBA" id="ARBA00022729"/>
    </source>
</evidence>
<dbReference type="RefSeq" id="WP_245182484.1">
    <property type="nucleotide sequence ID" value="NZ_JAAOZT010000017.1"/>
</dbReference>
<evidence type="ECO:0000256" key="8">
    <source>
        <dbReference type="ARBA" id="ARBA00023047"/>
    </source>
</evidence>
<evidence type="ECO:0000256" key="6">
    <source>
        <dbReference type="ARBA" id="ARBA00022692"/>
    </source>
</evidence>
<dbReference type="PANTHER" id="PTHR33619:SF3">
    <property type="entry name" value="POLYSACCHARIDE EXPORT PROTEIN GFCE-RELATED"/>
    <property type="match status" value="1"/>
</dbReference>
<evidence type="ECO:0000259" key="16">
    <source>
        <dbReference type="Pfam" id="PF22461"/>
    </source>
</evidence>
<evidence type="ECO:0000256" key="14">
    <source>
        <dbReference type="ARBA" id="ARBA00023288"/>
    </source>
</evidence>
<gene>
    <name evidence="17" type="ORF">HNR39_003658</name>
</gene>
<evidence type="ECO:0000256" key="13">
    <source>
        <dbReference type="ARBA" id="ARBA00023237"/>
    </source>
</evidence>
<feature type="domain" description="Polysaccharide export protein N-terminal" evidence="15">
    <location>
        <begin position="104"/>
        <end position="202"/>
    </location>
</feature>
<evidence type="ECO:0000256" key="3">
    <source>
        <dbReference type="ARBA" id="ARBA00022448"/>
    </source>
</evidence>
<dbReference type="InterPro" id="IPR054765">
    <property type="entry name" value="SLBB_dom"/>
</dbReference>
<evidence type="ECO:0000313" key="17">
    <source>
        <dbReference type="EMBL" id="MBB5201800.1"/>
    </source>
</evidence>
<dbReference type="Pfam" id="PF02563">
    <property type="entry name" value="Poly_export"/>
    <property type="match status" value="1"/>
</dbReference>
<keyword evidence="13" id="KW-0998">Cell outer membrane</keyword>
<dbReference type="PANTHER" id="PTHR33619">
    <property type="entry name" value="POLYSACCHARIDE EXPORT PROTEIN GFCE-RELATED"/>
    <property type="match status" value="1"/>
</dbReference>
<dbReference type="AlphaFoldDB" id="A0A840RZG4"/>
<dbReference type="Pfam" id="PF22461">
    <property type="entry name" value="SLBB_2"/>
    <property type="match status" value="2"/>
</dbReference>